<dbReference type="AlphaFoldDB" id="A0A380JYG3"/>
<dbReference type="InterPro" id="IPR053923">
    <property type="entry name" value="RepB_C"/>
</dbReference>
<dbReference type="GO" id="GO:0005727">
    <property type="term" value="C:extrachromosomal circular DNA"/>
    <property type="evidence" value="ECO:0007669"/>
    <property type="project" value="InterPro"/>
</dbReference>
<evidence type="ECO:0000313" key="4">
    <source>
        <dbReference type="Proteomes" id="UP000254797"/>
    </source>
</evidence>
<gene>
    <name evidence="3" type="primary">repB_3</name>
    <name evidence="3" type="ORF">NCTC4670_02085</name>
</gene>
<dbReference type="Pfam" id="PF01719">
    <property type="entry name" value="Rep_OBD"/>
    <property type="match status" value="1"/>
</dbReference>
<evidence type="ECO:0000313" key="3">
    <source>
        <dbReference type="EMBL" id="SUN51582.1"/>
    </source>
</evidence>
<feature type="domain" description="Replication protein RepB C-terminal" evidence="2">
    <location>
        <begin position="132"/>
        <end position="186"/>
    </location>
</feature>
<reference evidence="3 4" key="1">
    <citation type="submission" date="2018-06" db="EMBL/GenBank/DDBJ databases">
        <authorList>
            <consortium name="Pathogen Informatics"/>
            <person name="Doyle S."/>
        </authorList>
    </citation>
    <scope>NUCLEOTIDE SEQUENCE [LARGE SCALE GENOMIC DNA]</scope>
    <source>
        <strain evidence="3 4">NCTC4670</strain>
    </source>
</reference>
<dbReference type="GO" id="GO:0006260">
    <property type="term" value="P:DNA replication"/>
    <property type="evidence" value="ECO:0007669"/>
    <property type="project" value="InterPro"/>
</dbReference>
<dbReference type="GO" id="GO:0003677">
    <property type="term" value="F:DNA binding"/>
    <property type="evidence" value="ECO:0007669"/>
    <property type="project" value="InterPro"/>
</dbReference>
<feature type="domain" description="Plasmid replication protein origin binding" evidence="1">
    <location>
        <begin position="5"/>
        <end position="125"/>
    </location>
</feature>
<dbReference type="EMBL" id="UHFG01000004">
    <property type="protein sequence ID" value="SUN51582.1"/>
    <property type="molecule type" value="Genomic_DNA"/>
</dbReference>
<proteinExistence type="predicted"/>
<dbReference type="Proteomes" id="UP000254797">
    <property type="component" value="Unassembled WGS sequence"/>
</dbReference>
<protein>
    <submittedName>
        <fullName evidence="3">Replication protein</fullName>
    </submittedName>
</protein>
<evidence type="ECO:0000259" key="1">
    <source>
        <dbReference type="Pfam" id="PF01719"/>
    </source>
</evidence>
<dbReference type="RefSeq" id="WP_115246729.1">
    <property type="nucleotide sequence ID" value="NZ_UHFG01000004.1"/>
</dbReference>
<evidence type="ECO:0000259" key="2">
    <source>
        <dbReference type="Pfam" id="PF21861"/>
    </source>
</evidence>
<dbReference type="Pfam" id="PF21861">
    <property type="entry name" value="RepB_C"/>
    <property type="match status" value="1"/>
</dbReference>
<sequence length="201" mass="23913">MAKEQQKRSTIWTFLIYKESAPEDYKQVLEELCIPFVLSPWHDKDIDRKTGEFKKPHKHGAFFFDSLKSYRQVSELIKNKLNGPEHVEIVMSPTGLYHYFTHAENPEKSPYNIDDIESGCGFDLDKFLLERNSSEFINEVVDIIEENDFTEFEELVWYSRAKNSMLLNLILERTYFFAKYLDSRRHNPNRLNKSKQISEEE</sequence>
<dbReference type="Gene3D" id="3.40.1310.30">
    <property type="match status" value="1"/>
</dbReference>
<organism evidence="3 4">
    <name type="scientific">Streptococcus dysgalactiae subsp. dysgalactiae</name>
    <dbReference type="NCBI Taxonomy" id="99822"/>
    <lineage>
        <taxon>Bacteria</taxon>
        <taxon>Bacillati</taxon>
        <taxon>Bacillota</taxon>
        <taxon>Bacilli</taxon>
        <taxon>Lactobacillales</taxon>
        <taxon>Streptococcaceae</taxon>
        <taxon>Streptococcus</taxon>
    </lineage>
</organism>
<dbReference type="GO" id="GO:0003916">
    <property type="term" value="F:DNA topoisomerase activity"/>
    <property type="evidence" value="ECO:0007669"/>
    <property type="project" value="InterPro"/>
</dbReference>
<accession>A0A380JYG3</accession>
<name>A0A380JYG3_STRDY</name>
<dbReference type="InterPro" id="IPR002631">
    <property type="entry name" value="Plasmid_rep_OBD"/>
</dbReference>